<keyword evidence="2" id="KW-0830">Ubiquinone</keyword>
<sequence length="86" mass="9666">VRHSRRVPAHPQRPPLLHRGGRGDRAAQRDRPVHVRGADAQRREPGVRRPLPLRGGAGPGVRLLRDRRGGRRGRGRAGDRHRRLPA</sequence>
<gene>
    <name evidence="2" type="ORF">AVDCRST_MAG68-5511</name>
</gene>
<feature type="compositionally biased region" description="Basic residues" evidence="1">
    <location>
        <begin position="68"/>
        <end position="86"/>
    </location>
</feature>
<protein>
    <submittedName>
        <fullName evidence="2">NADH-ubiquinone oxidoreductase chain K</fullName>
        <ecNumber evidence="2">1.6.5.3</ecNumber>
    </submittedName>
</protein>
<evidence type="ECO:0000256" key="1">
    <source>
        <dbReference type="SAM" id="MobiDB-lite"/>
    </source>
</evidence>
<dbReference type="GO" id="GO:0016491">
    <property type="term" value="F:oxidoreductase activity"/>
    <property type="evidence" value="ECO:0007669"/>
    <property type="project" value="UniProtKB-KW"/>
</dbReference>
<name>A0A6J4MVY4_9BACT</name>
<feature type="non-terminal residue" evidence="2">
    <location>
        <position position="1"/>
    </location>
</feature>
<organism evidence="2">
    <name type="scientific">uncultured Gemmatimonadota bacterium</name>
    <dbReference type="NCBI Taxonomy" id="203437"/>
    <lineage>
        <taxon>Bacteria</taxon>
        <taxon>Pseudomonadati</taxon>
        <taxon>Gemmatimonadota</taxon>
        <taxon>environmental samples</taxon>
    </lineage>
</organism>
<feature type="region of interest" description="Disordered" evidence="1">
    <location>
        <begin position="1"/>
        <end position="86"/>
    </location>
</feature>
<dbReference type="AlphaFoldDB" id="A0A6J4MVY4"/>
<feature type="compositionally biased region" description="Basic and acidic residues" evidence="1">
    <location>
        <begin position="21"/>
        <end position="47"/>
    </location>
</feature>
<accession>A0A6J4MVY4</accession>
<keyword evidence="2" id="KW-0560">Oxidoreductase</keyword>
<feature type="non-terminal residue" evidence="2">
    <location>
        <position position="86"/>
    </location>
</feature>
<evidence type="ECO:0000313" key="2">
    <source>
        <dbReference type="EMBL" id="CAA9368108.1"/>
    </source>
</evidence>
<dbReference type="EMBL" id="CADCTW010000230">
    <property type="protein sequence ID" value="CAA9368108.1"/>
    <property type="molecule type" value="Genomic_DNA"/>
</dbReference>
<dbReference type="EC" id="1.6.5.3" evidence="2"/>
<reference evidence="2" key="1">
    <citation type="submission" date="2020-02" db="EMBL/GenBank/DDBJ databases">
        <authorList>
            <person name="Meier V. D."/>
        </authorList>
    </citation>
    <scope>NUCLEOTIDE SEQUENCE</scope>
    <source>
        <strain evidence="2">AVDCRST_MAG68</strain>
    </source>
</reference>
<proteinExistence type="predicted"/>